<dbReference type="AlphaFoldDB" id="A0AAU8IQV2"/>
<dbReference type="PROSITE" id="PS50975">
    <property type="entry name" value="ATP_GRASP"/>
    <property type="match status" value="1"/>
</dbReference>
<dbReference type="PANTHER" id="PTHR39217">
    <property type="match status" value="1"/>
</dbReference>
<dbReference type="InterPro" id="IPR053191">
    <property type="entry name" value="DcsG_Biosynth_Enzyme"/>
</dbReference>
<dbReference type="GO" id="GO:0046872">
    <property type="term" value="F:metal ion binding"/>
    <property type="evidence" value="ECO:0007669"/>
    <property type="project" value="InterPro"/>
</dbReference>
<evidence type="ECO:0000313" key="3">
    <source>
        <dbReference type="EMBL" id="XCJ70771.1"/>
    </source>
</evidence>
<keyword evidence="1" id="KW-0547">Nucleotide-binding</keyword>
<dbReference type="RefSeq" id="WP_353942407.1">
    <property type="nucleotide sequence ID" value="NZ_CP159534.1"/>
</dbReference>
<keyword evidence="1" id="KW-0067">ATP-binding</keyword>
<dbReference type="InterPro" id="IPR011761">
    <property type="entry name" value="ATP-grasp"/>
</dbReference>
<sequence>MSRIALVTCRPGPEVSADRDLPLLVAELKRHGADATAVEWDDPAVDWAGFDLVVLRSTWDYSWRRAEFLRWAARCAAVTRLANPVDVLHWNTDKRYLGELARAGVPTVPTAYVAPGETPDLPDDRAYVVKPASGAGARYAARYTPAERDTALRQLVRMHAEGLTAMVQPYVDGIDLNGERAVLFYGGQFLHSVRKGAVLTPGVAFDARKVAHPGLEPWQPTEAEHAVAARALAAVPGGADRLLYARVDLVDGPDGHPCVMELELVEPNLFLAAVHPGSLPAVAEAILKAAQ</sequence>
<proteinExistence type="predicted"/>
<protein>
    <recommendedName>
        <fullName evidence="2">ATP-grasp domain-containing protein</fullName>
    </recommendedName>
</protein>
<dbReference type="EMBL" id="CP159534">
    <property type="protein sequence ID" value="XCJ70771.1"/>
    <property type="molecule type" value="Genomic_DNA"/>
</dbReference>
<dbReference type="PANTHER" id="PTHR39217:SF1">
    <property type="entry name" value="GLUTATHIONE SYNTHETASE"/>
    <property type="match status" value="1"/>
</dbReference>
<feature type="domain" description="ATP-grasp" evidence="2">
    <location>
        <begin position="97"/>
        <end position="291"/>
    </location>
</feature>
<name>A0AAU8IQV2_9ACTN</name>
<dbReference type="GO" id="GO:0005524">
    <property type="term" value="F:ATP binding"/>
    <property type="evidence" value="ECO:0007669"/>
    <property type="project" value="UniProtKB-UniRule"/>
</dbReference>
<reference evidence="3" key="1">
    <citation type="submission" date="2024-06" db="EMBL/GenBank/DDBJ databases">
        <title>Streptomyces sp. strain HUAS MG91 genome sequences.</title>
        <authorList>
            <person name="Mo P."/>
        </authorList>
    </citation>
    <scope>NUCLEOTIDE SEQUENCE</scope>
    <source>
        <strain evidence="3">HUAS MG91</strain>
    </source>
</reference>
<gene>
    <name evidence="3" type="ORF">ABII15_12640</name>
</gene>
<evidence type="ECO:0000256" key="1">
    <source>
        <dbReference type="PROSITE-ProRule" id="PRU00409"/>
    </source>
</evidence>
<evidence type="ECO:0000259" key="2">
    <source>
        <dbReference type="PROSITE" id="PS50975"/>
    </source>
</evidence>
<organism evidence="3">
    <name type="scientific">Streptomyces tabacisoli</name>
    <dbReference type="NCBI Taxonomy" id="3156398"/>
    <lineage>
        <taxon>Bacteria</taxon>
        <taxon>Bacillati</taxon>
        <taxon>Actinomycetota</taxon>
        <taxon>Actinomycetes</taxon>
        <taxon>Kitasatosporales</taxon>
        <taxon>Streptomycetaceae</taxon>
        <taxon>Streptomyces</taxon>
    </lineage>
</organism>
<dbReference type="KEGG" id="stac:ABII15_12640"/>
<dbReference type="SUPFAM" id="SSF56059">
    <property type="entry name" value="Glutathione synthetase ATP-binding domain-like"/>
    <property type="match status" value="1"/>
</dbReference>
<accession>A0AAU8IQV2</accession>